<dbReference type="GO" id="GO:0005840">
    <property type="term" value="C:ribosome"/>
    <property type="evidence" value="ECO:0007669"/>
    <property type="project" value="UniProtKB-KW"/>
</dbReference>
<evidence type="ECO:0000256" key="2">
    <source>
        <dbReference type="ARBA" id="ARBA00007645"/>
    </source>
</evidence>
<dbReference type="KEGG" id="hro:HELRODRAFT_148092"/>
<dbReference type="InterPro" id="IPR035977">
    <property type="entry name" value="Ribosomal_bL36_sp"/>
</dbReference>
<dbReference type="PANTHER" id="PTHR46909:SF1">
    <property type="entry name" value="LARGE RIBOSOMAL SUBUNIT PROTEIN BL36M"/>
    <property type="match status" value="1"/>
</dbReference>
<keyword evidence="3" id="KW-0809">Transit peptide</keyword>
<keyword evidence="5" id="KW-0496">Mitochondrion</keyword>
<comment type="subcellular location">
    <subcellularLocation>
        <location evidence="1">Mitochondrion</location>
    </subcellularLocation>
</comment>
<evidence type="ECO:0000256" key="3">
    <source>
        <dbReference type="ARBA" id="ARBA00022946"/>
    </source>
</evidence>
<dbReference type="Pfam" id="PF00444">
    <property type="entry name" value="Ribosomal_L36"/>
    <property type="match status" value="1"/>
</dbReference>
<gene>
    <name evidence="9" type="primary">20196945</name>
    <name evidence="8" type="ORF">HELRODRAFT_148092</name>
</gene>
<evidence type="ECO:0000256" key="5">
    <source>
        <dbReference type="ARBA" id="ARBA00023128"/>
    </source>
</evidence>
<dbReference type="EMBL" id="AMQM01008308">
    <property type="status" value="NOT_ANNOTATED_CDS"/>
    <property type="molecule type" value="Genomic_DNA"/>
</dbReference>
<reference evidence="9" key="3">
    <citation type="submission" date="2015-06" db="UniProtKB">
        <authorList>
            <consortium name="EnsemblMetazoa"/>
        </authorList>
    </citation>
    <scope>IDENTIFICATION</scope>
</reference>
<dbReference type="EMBL" id="KB097754">
    <property type="protein sequence ID" value="ESN90246.1"/>
    <property type="molecule type" value="Genomic_DNA"/>
</dbReference>
<dbReference type="HOGENOM" id="CLU_135723_5_0_1"/>
<dbReference type="SUPFAM" id="SSF57840">
    <property type="entry name" value="Ribosomal protein L36"/>
    <property type="match status" value="1"/>
</dbReference>
<proteinExistence type="inferred from homology"/>
<reference evidence="8 10" key="2">
    <citation type="journal article" date="2013" name="Nature">
        <title>Insights into bilaterian evolution from three spiralian genomes.</title>
        <authorList>
            <person name="Simakov O."/>
            <person name="Marletaz F."/>
            <person name="Cho S.J."/>
            <person name="Edsinger-Gonzales E."/>
            <person name="Havlak P."/>
            <person name="Hellsten U."/>
            <person name="Kuo D.H."/>
            <person name="Larsson T."/>
            <person name="Lv J."/>
            <person name="Arendt D."/>
            <person name="Savage R."/>
            <person name="Osoegawa K."/>
            <person name="de Jong P."/>
            <person name="Grimwood J."/>
            <person name="Chapman J.A."/>
            <person name="Shapiro H."/>
            <person name="Aerts A."/>
            <person name="Otillar R.P."/>
            <person name="Terry A.Y."/>
            <person name="Boore J.L."/>
            <person name="Grigoriev I.V."/>
            <person name="Lindberg D.R."/>
            <person name="Seaver E.C."/>
            <person name="Weisblat D.A."/>
            <person name="Putnam N.H."/>
            <person name="Rokhsar D.S."/>
        </authorList>
    </citation>
    <scope>NUCLEOTIDE SEQUENCE</scope>
</reference>
<evidence type="ECO:0000313" key="10">
    <source>
        <dbReference type="Proteomes" id="UP000015101"/>
    </source>
</evidence>
<sequence length="68" mass="7887">PSITATLALASAKFLSPHQSITSLFPNQVRTYKVKTALKRRCPNCYFVRRHNRLFVECTAKPRHKQMQ</sequence>
<name>T1EK45_HELRO</name>
<dbReference type="PROSITE" id="PS00828">
    <property type="entry name" value="RIBOSOMAL_L36"/>
    <property type="match status" value="1"/>
</dbReference>
<dbReference type="EnsemblMetazoa" id="HelroT148092">
    <property type="protein sequence ID" value="HelroP148092"/>
    <property type="gene ID" value="HelroG148092"/>
</dbReference>
<dbReference type="GeneID" id="20196945"/>
<dbReference type="GO" id="GO:1990904">
    <property type="term" value="C:ribonucleoprotein complex"/>
    <property type="evidence" value="ECO:0007669"/>
    <property type="project" value="UniProtKB-KW"/>
</dbReference>
<organism evidence="9 10">
    <name type="scientific">Helobdella robusta</name>
    <name type="common">Californian leech</name>
    <dbReference type="NCBI Taxonomy" id="6412"/>
    <lineage>
        <taxon>Eukaryota</taxon>
        <taxon>Metazoa</taxon>
        <taxon>Spiralia</taxon>
        <taxon>Lophotrochozoa</taxon>
        <taxon>Annelida</taxon>
        <taxon>Clitellata</taxon>
        <taxon>Hirudinea</taxon>
        <taxon>Rhynchobdellida</taxon>
        <taxon>Glossiphoniidae</taxon>
        <taxon>Helobdella</taxon>
    </lineage>
</organism>
<reference evidence="10" key="1">
    <citation type="submission" date="2012-12" db="EMBL/GenBank/DDBJ databases">
        <authorList>
            <person name="Hellsten U."/>
            <person name="Grimwood J."/>
            <person name="Chapman J.A."/>
            <person name="Shapiro H."/>
            <person name="Aerts A."/>
            <person name="Otillar R.P."/>
            <person name="Terry A.Y."/>
            <person name="Boore J.L."/>
            <person name="Simakov O."/>
            <person name="Marletaz F."/>
            <person name="Cho S.-J."/>
            <person name="Edsinger-Gonzales E."/>
            <person name="Havlak P."/>
            <person name="Kuo D.-H."/>
            <person name="Larsson T."/>
            <person name="Lv J."/>
            <person name="Arendt D."/>
            <person name="Savage R."/>
            <person name="Osoegawa K."/>
            <person name="de Jong P."/>
            <person name="Lindberg D.R."/>
            <person name="Seaver E.C."/>
            <person name="Weisblat D.A."/>
            <person name="Putnam N.H."/>
            <person name="Grigoriev I.V."/>
            <person name="Rokhsar D.S."/>
        </authorList>
    </citation>
    <scope>NUCLEOTIDE SEQUENCE</scope>
</reference>
<evidence type="ECO:0000256" key="4">
    <source>
        <dbReference type="ARBA" id="ARBA00022980"/>
    </source>
</evidence>
<dbReference type="InterPro" id="IPR052143">
    <property type="entry name" value="Mitoribosomal_bL36m"/>
</dbReference>
<dbReference type="GO" id="GO:0003735">
    <property type="term" value="F:structural constituent of ribosome"/>
    <property type="evidence" value="ECO:0007669"/>
    <property type="project" value="InterPro"/>
</dbReference>
<dbReference type="InterPro" id="IPR000473">
    <property type="entry name" value="Ribosomal_bL36"/>
</dbReference>
<evidence type="ECO:0000256" key="7">
    <source>
        <dbReference type="RuleBase" id="RU000570"/>
    </source>
</evidence>
<dbReference type="OrthoDB" id="10265903at2759"/>
<keyword evidence="6 7" id="KW-0687">Ribonucleoprotein</keyword>
<evidence type="ECO:0000256" key="1">
    <source>
        <dbReference type="ARBA" id="ARBA00004173"/>
    </source>
</evidence>
<dbReference type="Proteomes" id="UP000015101">
    <property type="component" value="Unassembled WGS sequence"/>
</dbReference>
<keyword evidence="10" id="KW-1185">Reference proteome</keyword>
<comment type="similarity">
    <text evidence="2 7">Belongs to the bacterial ribosomal protein bL36 family.</text>
</comment>
<evidence type="ECO:0000256" key="6">
    <source>
        <dbReference type="ARBA" id="ARBA00023274"/>
    </source>
</evidence>
<accession>T1EK45</accession>
<evidence type="ECO:0000313" key="9">
    <source>
        <dbReference type="EnsemblMetazoa" id="HelroP148092"/>
    </source>
</evidence>
<dbReference type="GO" id="GO:0005739">
    <property type="term" value="C:mitochondrion"/>
    <property type="evidence" value="ECO:0007669"/>
    <property type="project" value="UniProtKB-SubCell"/>
</dbReference>
<protein>
    <recommendedName>
        <fullName evidence="7">Ribosomal protein</fullName>
    </recommendedName>
</protein>
<dbReference type="CTD" id="20196945"/>
<dbReference type="RefSeq" id="XP_009031636.1">
    <property type="nucleotide sequence ID" value="XM_009033388.1"/>
</dbReference>
<dbReference type="STRING" id="6412.T1EK45"/>
<dbReference type="PANTHER" id="PTHR46909">
    <property type="entry name" value="39S RIBOSOMAL PROTEIN L36, MITOCHONDRIAL"/>
    <property type="match status" value="1"/>
</dbReference>
<dbReference type="AlphaFoldDB" id="T1EK45"/>
<dbReference type="NCBIfam" id="TIGR01022">
    <property type="entry name" value="rpmJ_bact"/>
    <property type="match status" value="1"/>
</dbReference>
<evidence type="ECO:0000313" key="8">
    <source>
        <dbReference type="EMBL" id="ESN90246.1"/>
    </source>
</evidence>
<dbReference type="InParanoid" id="T1EK45"/>
<keyword evidence="4 7" id="KW-0689">Ribosomal protein</keyword>
<dbReference type="GO" id="GO:0006412">
    <property type="term" value="P:translation"/>
    <property type="evidence" value="ECO:0007669"/>
    <property type="project" value="InterPro"/>
</dbReference>